<feature type="transmembrane region" description="Helical" evidence="1">
    <location>
        <begin position="391"/>
        <end position="413"/>
    </location>
</feature>
<feature type="transmembrane region" description="Helical" evidence="1">
    <location>
        <begin position="175"/>
        <end position="193"/>
    </location>
</feature>
<keyword evidence="1" id="KW-1133">Transmembrane helix</keyword>
<feature type="transmembrane region" description="Helical" evidence="1">
    <location>
        <begin position="328"/>
        <end position="351"/>
    </location>
</feature>
<feature type="transmembrane region" description="Helical" evidence="1">
    <location>
        <begin position="151"/>
        <end position="169"/>
    </location>
</feature>
<accession>A0A928YUU5</accession>
<sequence>MSLSVQVNQYWQLGRVVLLPARFLRWLFSILLSLIALGSIFFPQGKEVFLAVGAGVSFLLLAIIGMQVPGQMLALASSKQFRHLADLRGKLFAISFVFWFSTALIASSFFYHLESDKLTFWDMLTMAIVATSFITTTLTIIAAYYPPAMAVYPIVFFIALPEFFQRTLLTGEIQSLYLWGGSAFVWAVFYVWWKRWHPKKYLANAMLLSSREIKQHVEEKKSKEHKFSSQPLSLSGSLLIGQSDGFLFWFKREIILPFFFLGLGLVFIVWRDITPEKIPEILVTGFLFFLIAGRGGSFLHSLHKNLYRLWMNTNKSRMEVFYYLEKAYFSYFFASTLPAVLFVVLVNHFFFEDLVSTFYFGYLLLIATLFVSYSYYLGLVIYAKLTASQTVLGWILLATYICLITGMVFFNILWGQNISQDHADYLWFSGGLVVLTVLFRQWARSSWKKVNFYRAKS</sequence>
<feature type="transmembrane region" description="Helical" evidence="1">
    <location>
        <begin position="23"/>
        <end position="42"/>
    </location>
</feature>
<feature type="transmembrane region" description="Helical" evidence="1">
    <location>
        <begin position="357"/>
        <end position="379"/>
    </location>
</feature>
<feature type="transmembrane region" description="Helical" evidence="1">
    <location>
        <begin position="254"/>
        <end position="270"/>
    </location>
</feature>
<evidence type="ECO:0000313" key="3">
    <source>
        <dbReference type="Proteomes" id="UP000652567"/>
    </source>
</evidence>
<gene>
    <name evidence="2" type="ORF">C4F51_11730</name>
</gene>
<feature type="transmembrane region" description="Helical" evidence="1">
    <location>
        <begin position="425"/>
        <end position="443"/>
    </location>
</feature>
<feature type="transmembrane region" description="Helical" evidence="1">
    <location>
        <begin position="91"/>
        <end position="111"/>
    </location>
</feature>
<organism evidence="2 3">
    <name type="scientific">Cellvibrio polysaccharolyticus</name>
    <dbReference type="NCBI Taxonomy" id="2082724"/>
    <lineage>
        <taxon>Bacteria</taxon>
        <taxon>Pseudomonadati</taxon>
        <taxon>Pseudomonadota</taxon>
        <taxon>Gammaproteobacteria</taxon>
        <taxon>Cellvibrionales</taxon>
        <taxon>Cellvibrionaceae</taxon>
        <taxon>Cellvibrio</taxon>
    </lineage>
</organism>
<keyword evidence="1" id="KW-0812">Transmembrane</keyword>
<keyword evidence="1" id="KW-0472">Membrane</keyword>
<dbReference type="AlphaFoldDB" id="A0A928YUU5"/>
<name>A0A928YUU5_9GAMM</name>
<dbReference type="EMBL" id="PRDL01000001">
    <property type="protein sequence ID" value="MBE8717855.1"/>
    <property type="molecule type" value="Genomic_DNA"/>
</dbReference>
<feature type="transmembrane region" description="Helical" evidence="1">
    <location>
        <begin position="282"/>
        <end position="307"/>
    </location>
</feature>
<evidence type="ECO:0000256" key="1">
    <source>
        <dbReference type="SAM" id="Phobius"/>
    </source>
</evidence>
<dbReference type="Proteomes" id="UP000652567">
    <property type="component" value="Unassembled WGS sequence"/>
</dbReference>
<feature type="transmembrane region" description="Helical" evidence="1">
    <location>
        <begin position="123"/>
        <end position="144"/>
    </location>
</feature>
<evidence type="ECO:0000313" key="2">
    <source>
        <dbReference type="EMBL" id="MBE8717855.1"/>
    </source>
</evidence>
<reference evidence="2" key="1">
    <citation type="submission" date="2018-07" db="EMBL/GenBank/DDBJ databases">
        <title>Genome assembly of strain Ka43.</title>
        <authorList>
            <person name="Kukolya J."/>
            <person name="Nagy I."/>
            <person name="Horvath B."/>
            <person name="Toth A."/>
        </authorList>
    </citation>
    <scope>NUCLEOTIDE SEQUENCE</scope>
    <source>
        <strain evidence="2">KB43</strain>
    </source>
</reference>
<comment type="caution">
    <text evidence="2">The sequence shown here is derived from an EMBL/GenBank/DDBJ whole genome shotgun (WGS) entry which is preliminary data.</text>
</comment>
<protein>
    <submittedName>
        <fullName evidence="2">Uncharacterized protein</fullName>
    </submittedName>
</protein>
<dbReference type="RefSeq" id="WP_193909967.1">
    <property type="nucleotide sequence ID" value="NZ_PRDL01000001.1"/>
</dbReference>
<feature type="transmembrane region" description="Helical" evidence="1">
    <location>
        <begin position="48"/>
        <end position="70"/>
    </location>
</feature>
<keyword evidence="3" id="KW-1185">Reference proteome</keyword>
<proteinExistence type="predicted"/>